<dbReference type="OrthoDB" id="5985569at2759"/>
<comment type="caution">
    <text evidence="1">The sequence shown here is derived from an EMBL/GenBank/DDBJ whole genome shotgun (WGS) entry which is preliminary data.</text>
</comment>
<keyword evidence="2" id="KW-1185">Reference proteome</keyword>
<dbReference type="Proteomes" id="UP000266861">
    <property type="component" value="Unassembled WGS sequence"/>
</dbReference>
<reference evidence="1 2" key="1">
    <citation type="submission" date="2018-08" db="EMBL/GenBank/DDBJ databases">
        <title>Genome and evolution of the arbuscular mycorrhizal fungus Diversispora epigaea (formerly Glomus versiforme) and its bacterial endosymbionts.</title>
        <authorList>
            <person name="Sun X."/>
            <person name="Fei Z."/>
            <person name="Harrison M."/>
        </authorList>
    </citation>
    <scope>NUCLEOTIDE SEQUENCE [LARGE SCALE GENOMIC DNA]</scope>
    <source>
        <strain evidence="1 2">IT104</strain>
    </source>
</reference>
<gene>
    <name evidence="1" type="ORF">Glove_51g26</name>
</gene>
<dbReference type="EMBL" id="PQFF01000048">
    <property type="protein sequence ID" value="RHZ86371.1"/>
    <property type="molecule type" value="Genomic_DNA"/>
</dbReference>
<accession>A0A397JEA1</accession>
<proteinExistence type="predicted"/>
<name>A0A397JEA1_9GLOM</name>
<protein>
    <recommendedName>
        <fullName evidence="3">Integrase catalytic domain-containing protein</fullName>
    </recommendedName>
</protein>
<sequence>MSKYSVILVDLGKIVEELHYGPYSRYWWTYSNFSNYKNHTYFPIRLGQKTCTTLNEHYFFITVQINKENSLIPQYYCECNNITSISSSSSTAISNLYKKIFKNATRYSGPLVMGWDNEEIVQKLYENIGWIPFSINIGTFEIFVYSIGASTNSLILNAGNGYKSSLINIFERKQAIFVSKIENKTCKIEIYQDSKLSKIFVGTTPEEVWKKSGFLQKYHGNELFGLANEATQKILHDLKIPNCLVHEWNNIDLVEKIYHYYLKRKTLASIDYKNFLFTWQEDSTIIELYTTLKKYYPKNYKFNERELSAWYSFLQALGCTNITPWFKKESEFQLWTRASDSINEKAILKNLYELGFLIDIPTHIPNTSQIFWSCFNEALNQNKKTQDGKRRILSIIAEDFTYLQLQENLKVGTHTISEARKHARINGCGTPSLSKPIVIQAKFTLEKLDQFEKFFTNKDIVNMSSYKSDNKSGLPILYLQDYKQMLWEKFHELYPTGMKRTAFMTRLYGSRYIYQDNLGGLCSECNECGYEVFGDIMALIKSNINSEIIRKELLANSQTLRRYIRRNFSKQLQVLSTGEAQHNSCISHCLQYAFGSCDLLHPDTCFNCEMLFSFFNKLKEHLSLELYEQLDNYQKKLIKWMGHHARKTYLNKQVQVSLDELNDDGAVLIVDYKMKIVPQTARETKKDWYGKRGWTLHTVLVYTKDLNLNQLNVHVFDHWSDDTRQDAWFTASSLHAALEVLDKKPKWITILSDNGPHYHCTELMIIMGHWYEWYNIKPRKWIFLEAGEAKTSIDSHHAQISQAMKRYVKLGSNIESGDDIEEAIKHIAGTHVANLEPNRSNGTIHGIRALQEWCWPTEGENEGFILARPLPGIGEWKKWSPTQIEKILKMKNFEKPNPICSTMPIISLSDSVENNEKNKDEENFENKNIHLFLDDDIRATMDIDENTRDIFVLGWALKESQKNKQREPIKRMTERVKSLLEIMFHTGTANPRQKLSAEQMYEELLERANIGEITEEEVPKVTTISNWISGFSRKWKTAMAVRSLEETENLNI</sequence>
<dbReference type="AlphaFoldDB" id="A0A397JEA1"/>
<evidence type="ECO:0008006" key="3">
    <source>
        <dbReference type="Google" id="ProtNLM"/>
    </source>
</evidence>
<organism evidence="1 2">
    <name type="scientific">Diversispora epigaea</name>
    <dbReference type="NCBI Taxonomy" id="1348612"/>
    <lineage>
        <taxon>Eukaryota</taxon>
        <taxon>Fungi</taxon>
        <taxon>Fungi incertae sedis</taxon>
        <taxon>Mucoromycota</taxon>
        <taxon>Glomeromycotina</taxon>
        <taxon>Glomeromycetes</taxon>
        <taxon>Diversisporales</taxon>
        <taxon>Diversisporaceae</taxon>
        <taxon>Diversispora</taxon>
    </lineage>
</organism>
<evidence type="ECO:0000313" key="1">
    <source>
        <dbReference type="EMBL" id="RHZ86371.1"/>
    </source>
</evidence>
<evidence type="ECO:0000313" key="2">
    <source>
        <dbReference type="Proteomes" id="UP000266861"/>
    </source>
</evidence>